<keyword evidence="3" id="KW-1003">Cell membrane</keyword>
<keyword evidence="7" id="KW-0378">Hydrolase</keyword>
<proteinExistence type="predicted"/>
<keyword evidence="6" id="KW-0479">Metal-binding</keyword>
<protein>
    <recommendedName>
        <fullName evidence="14">sn-1-specific diacylglycerol lipase</fullName>
        <ecNumber evidence="14">3.1.1.116</ecNumber>
    </recommendedName>
</protein>
<comment type="caution">
    <text evidence="16">The sequence shown here is derived from an EMBL/GenBank/DDBJ whole genome shotgun (WGS) entry which is preliminary data.</text>
</comment>
<evidence type="ECO:0000256" key="8">
    <source>
        <dbReference type="ARBA" id="ARBA00022837"/>
    </source>
</evidence>
<dbReference type="Proteomes" id="UP001054902">
    <property type="component" value="Unassembled WGS sequence"/>
</dbReference>
<keyword evidence="9" id="KW-0442">Lipid degradation</keyword>
<evidence type="ECO:0000256" key="3">
    <source>
        <dbReference type="ARBA" id="ARBA00022475"/>
    </source>
</evidence>
<comment type="catalytic activity">
    <reaction evidence="13">
        <text>a 1,2-diacyl-sn-glycerol + H2O = a 2-acylglycerol + a fatty acid + H(+)</text>
        <dbReference type="Rhea" id="RHEA:33275"/>
        <dbReference type="ChEBI" id="CHEBI:15377"/>
        <dbReference type="ChEBI" id="CHEBI:15378"/>
        <dbReference type="ChEBI" id="CHEBI:17389"/>
        <dbReference type="ChEBI" id="CHEBI:17815"/>
        <dbReference type="ChEBI" id="CHEBI:28868"/>
        <dbReference type="EC" id="3.1.1.116"/>
    </reaction>
    <physiologicalReaction direction="left-to-right" evidence="13">
        <dbReference type="Rhea" id="RHEA:33276"/>
    </physiologicalReaction>
</comment>
<evidence type="ECO:0000256" key="4">
    <source>
        <dbReference type="ARBA" id="ARBA00022553"/>
    </source>
</evidence>
<evidence type="ECO:0000256" key="9">
    <source>
        <dbReference type="ARBA" id="ARBA00022963"/>
    </source>
</evidence>
<dbReference type="GO" id="GO:0005886">
    <property type="term" value="C:plasma membrane"/>
    <property type="evidence" value="ECO:0007669"/>
    <property type="project" value="UniProtKB-SubCell"/>
</dbReference>
<gene>
    <name evidence="16" type="ORF">CTEN210_06247</name>
</gene>
<evidence type="ECO:0000256" key="13">
    <source>
        <dbReference type="ARBA" id="ARBA00024531"/>
    </source>
</evidence>
<evidence type="ECO:0000256" key="14">
    <source>
        <dbReference type="ARBA" id="ARBA00026104"/>
    </source>
</evidence>
<evidence type="ECO:0000256" key="12">
    <source>
        <dbReference type="ARBA" id="ARBA00023136"/>
    </source>
</evidence>
<dbReference type="GO" id="GO:0016298">
    <property type="term" value="F:lipase activity"/>
    <property type="evidence" value="ECO:0007669"/>
    <property type="project" value="TreeGrafter"/>
</dbReference>
<feature type="domain" description="Fungal lipase-type" evidence="15">
    <location>
        <begin position="330"/>
        <end position="461"/>
    </location>
</feature>
<dbReference type="Pfam" id="PF01764">
    <property type="entry name" value="Lipase_3"/>
    <property type="match status" value="1"/>
</dbReference>
<evidence type="ECO:0000256" key="10">
    <source>
        <dbReference type="ARBA" id="ARBA00022989"/>
    </source>
</evidence>
<name>A0AAD3H497_9STRA</name>
<evidence type="ECO:0000256" key="2">
    <source>
        <dbReference type="ARBA" id="ARBA00004651"/>
    </source>
</evidence>
<dbReference type="PANTHER" id="PTHR45792:SF8">
    <property type="entry name" value="DIACYLGLYCEROL LIPASE-ALPHA"/>
    <property type="match status" value="1"/>
</dbReference>
<evidence type="ECO:0000256" key="5">
    <source>
        <dbReference type="ARBA" id="ARBA00022692"/>
    </source>
</evidence>
<keyword evidence="11" id="KW-0443">Lipid metabolism</keyword>
<keyword evidence="4" id="KW-0597">Phosphoprotein</keyword>
<dbReference type="AlphaFoldDB" id="A0AAD3H497"/>
<dbReference type="GO" id="GO:0016042">
    <property type="term" value="P:lipid catabolic process"/>
    <property type="evidence" value="ECO:0007669"/>
    <property type="project" value="UniProtKB-KW"/>
</dbReference>
<keyword evidence="10" id="KW-1133">Transmembrane helix</keyword>
<comment type="cofactor">
    <cofactor evidence="1">
        <name>Ca(2+)</name>
        <dbReference type="ChEBI" id="CHEBI:29108"/>
    </cofactor>
</comment>
<dbReference type="EMBL" id="BLLK01000038">
    <property type="protein sequence ID" value="GFH49771.1"/>
    <property type="molecule type" value="Genomic_DNA"/>
</dbReference>
<keyword evidence="12" id="KW-0472">Membrane</keyword>
<evidence type="ECO:0000256" key="7">
    <source>
        <dbReference type="ARBA" id="ARBA00022801"/>
    </source>
</evidence>
<dbReference type="InterPro" id="IPR029058">
    <property type="entry name" value="AB_hydrolase_fold"/>
</dbReference>
<dbReference type="InterPro" id="IPR002921">
    <property type="entry name" value="Fungal_lipase-type"/>
</dbReference>
<evidence type="ECO:0000256" key="6">
    <source>
        <dbReference type="ARBA" id="ARBA00022723"/>
    </source>
</evidence>
<evidence type="ECO:0000313" key="17">
    <source>
        <dbReference type="Proteomes" id="UP001054902"/>
    </source>
</evidence>
<keyword evidence="17" id="KW-1185">Reference proteome</keyword>
<dbReference type="PANTHER" id="PTHR45792">
    <property type="entry name" value="DIACYLGLYCEROL LIPASE HOMOLOG-RELATED"/>
    <property type="match status" value="1"/>
</dbReference>
<sequence length="609" mass="66984">MTEVIQPKAPHISKVLKGAKEDIENAELPGIAGKVYHPVRDEILVPFAEKASHMLPAVAGAIPLPYVDEVGAMALKIPVGATKAAYSLLIPSVDMESNYAIEKDLSEAYEFKLEEKKKTDKKGNGNKSSPKPTLASLMGVVGFATNSVIDVLTLPLNGKFGDWYDSSKKFFSYLMYSGVDRELLGAFLDAHAFENLLLIERVQRERNVVGDKNSRRARTAMSSLPPNIDQPMLKSIIKDSCRYVKYASAAYGVSMIASADLLQVYNKKVSFDIISAASKNARTKKIANFVGVAPENIKALENTGGSMKVLGHIIALDHRKTQLGAKGAVVLAIRGTFTLSGLKVDAKAYDADFCEGKAHAGIAERADALWKHVEESITALLNENPGYELIITGHSLGAGTAALMAMKLKYYNTLGNDVKVRCFAFAPPPVYYQTHENEKLTEAMKDTYPFIHEEDCVPFCSVDAIRKLSETMTTVDQMPKDSVLFSPLMALGLKPVSEDIKNAIYDDRELPVVPGATRLAIPAPFVMWLRHVSNDDKDRQMYNMMFCRPQADSDGIGTNDLNIQVSIPDMISHHMNPQYERAIMSIAEQMIHKKDPVAYPASTETEELN</sequence>
<evidence type="ECO:0000256" key="1">
    <source>
        <dbReference type="ARBA" id="ARBA00001913"/>
    </source>
</evidence>
<accession>A0AAD3H497</accession>
<dbReference type="GO" id="GO:0046872">
    <property type="term" value="F:metal ion binding"/>
    <property type="evidence" value="ECO:0007669"/>
    <property type="project" value="UniProtKB-KW"/>
</dbReference>
<dbReference type="CDD" id="cd00519">
    <property type="entry name" value="Lipase_3"/>
    <property type="match status" value="1"/>
</dbReference>
<evidence type="ECO:0000313" key="16">
    <source>
        <dbReference type="EMBL" id="GFH49771.1"/>
    </source>
</evidence>
<dbReference type="EC" id="3.1.1.116" evidence="14"/>
<evidence type="ECO:0000256" key="11">
    <source>
        <dbReference type="ARBA" id="ARBA00023098"/>
    </source>
</evidence>
<keyword evidence="8" id="KW-0106">Calcium</keyword>
<dbReference type="SUPFAM" id="SSF53474">
    <property type="entry name" value="alpha/beta-Hydrolases"/>
    <property type="match status" value="1"/>
</dbReference>
<organism evidence="16 17">
    <name type="scientific">Chaetoceros tenuissimus</name>
    <dbReference type="NCBI Taxonomy" id="426638"/>
    <lineage>
        <taxon>Eukaryota</taxon>
        <taxon>Sar</taxon>
        <taxon>Stramenopiles</taxon>
        <taxon>Ochrophyta</taxon>
        <taxon>Bacillariophyta</taxon>
        <taxon>Coscinodiscophyceae</taxon>
        <taxon>Chaetocerotophycidae</taxon>
        <taxon>Chaetocerotales</taxon>
        <taxon>Chaetocerotaceae</taxon>
        <taxon>Chaetoceros</taxon>
    </lineage>
</organism>
<dbReference type="Gene3D" id="3.40.50.1820">
    <property type="entry name" value="alpha/beta hydrolase"/>
    <property type="match status" value="1"/>
</dbReference>
<reference evidence="16 17" key="1">
    <citation type="journal article" date="2021" name="Sci. Rep.">
        <title>The genome of the diatom Chaetoceros tenuissimus carries an ancient integrated fragment of an extant virus.</title>
        <authorList>
            <person name="Hongo Y."/>
            <person name="Kimura K."/>
            <person name="Takaki Y."/>
            <person name="Yoshida Y."/>
            <person name="Baba S."/>
            <person name="Kobayashi G."/>
            <person name="Nagasaki K."/>
            <person name="Hano T."/>
            <person name="Tomaru Y."/>
        </authorList>
    </citation>
    <scope>NUCLEOTIDE SEQUENCE [LARGE SCALE GENOMIC DNA]</scope>
    <source>
        <strain evidence="16 17">NIES-3715</strain>
    </source>
</reference>
<comment type="subcellular location">
    <subcellularLocation>
        <location evidence="2">Cell membrane</location>
        <topology evidence="2">Multi-pass membrane protein</topology>
    </subcellularLocation>
</comment>
<dbReference type="InterPro" id="IPR052214">
    <property type="entry name" value="DAG_Lipase-Related"/>
</dbReference>
<evidence type="ECO:0000259" key="15">
    <source>
        <dbReference type="Pfam" id="PF01764"/>
    </source>
</evidence>
<keyword evidence="5" id="KW-0812">Transmembrane</keyword>